<sequence length="204" mass="22338">MKEKIQQLLRAKFSGTPTIVIDRVADHLSQTVTEESQLETAIAGVEPLVTSFATILQSETDRRVTDAQKKALEAFRAKHGLDENGKPIQNPNPNPTPGGGDDKLAKELEEMRKRLDGYEAKEKAGMLHNSLKSKLAEKKIPDTFIKGRTVESEEQIDAVLAEIEADYTSVKQHLINEGVVGDAPRNPIGNPSNVDADIASWAKS</sequence>
<reference evidence="2 3" key="1">
    <citation type="submission" date="2018-06" db="EMBL/GenBank/DDBJ databases">
        <title>Genomic Encyclopedia of Archaeal and Bacterial Type Strains, Phase II (KMG-II): from individual species to whole genera.</title>
        <authorList>
            <person name="Goeker M."/>
        </authorList>
    </citation>
    <scope>NUCLEOTIDE SEQUENCE [LARGE SCALE GENOMIC DNA]</scope>
    <source>
        <strain evidence="2 3">DSM 6779</strain>
    </source>
</reference>
<evidence type="ECO:0000313" key="3">
    <source>
        <dbReference type="Proteomes" id="UP000249239"/>
    </source>
</evidence>
<dbReference type="EMBL" id="QKZK01000007">
    <property type="protein sequence ID" value="PZX18101.1"/>
    <property type="molecule type" value="Genomic_DNA"/>
</dbReference>
<dbReference type="RefSeq" id="WP_111444842.1">
    <property type="nucleotide sequence ID" value="NZ_QKZK01000007.1"/>
</dbReference>
<proteinExistence type="predicted"/>
<accession>A0A2W7NCJ9</accession>
<comment type="caution">
    <text evidence="2">The sequence shown here is derived from an EMBL/GenBank/DDBJ whole genome shotgun (WGS) entry which is preliminary data.</text>
</comment>
<keyword evidence="3" id="KW-1185">Reference proteome</keyword>
<organism evidence="2 3">
    <name type="scientific">Breznakibacter xylanolyticus</name>
    <dbReference type="NCBI Taxonomy" id="990"/>
    <lineage>
        <taxon>Bacteria</taxon>
        <taxon>Pseudomonadati</taxon>
        <taxon>Bacteroidota</taxon>
        <taxon>Bacteroidia</taxon>
        <taxon>Marinilabiliales</taxon>
        <taxon>Marinilabiliaceae</taxon>
        <taxon>Breznakibacter</taxon>
    </lineage>
</organism>
<dbReference type="Proteomes" id="UP000249239">
    <property type="component" value="Unassembled WGS sequence"/>
</dbReference>
<protein>
    <submittedName>
        <fullName evidence="2">Uncharacterized protein</fullName>
    </submittedName>
</protein>
<evidence type="ECO:0000313" key="2">
    <source>
        <dbReference type="EMBL" id="PZX18101.1"/>
    </source>
</evidence>
<feature type="region of interest" description="Disordered" evidence="1">
    <location>
        <begin position="179"/>
        <end position="204"/>
    </location>
</feature>
<evidence type="ECO:0000256" key="1">
    <source>
        <dbReference type="SAM" id="MobiDB-lite"/>
    </source>
</evidence>
<gene>
    <name evidence="2" type="ORF">LX69_01138</name>
</gene>
<feature type="region of interest" description="Disordered" evidence="1">
    <location>
        <begin position="78"/>
        <end position="103"/>
    </location>
</feature>
<dbReference type="AlphaFoldDB" id="A0A2W7NCJ9"/>
<name>A0A2W7NCJ9_9BACT</name>
<dbReference type="OrthoDB" id="665785at2"/>